<feature type="domain" description="Mating-type protein A-alpha/beta 1 N-terminal" evidence="2">
    <location>
        <begin position="5"/>
        <end position="86"/>
    </location>
</feature>
<dbReference type="AlphaFoldDB" id="A0A5K1JY33"/>
<evidence type="ECO:0000259" key="2">
    <source>
        <dbReference type="Pfam" id="PF12731"/>
    </source>
</evidence>
<gene>
    <name evidence="3" type="primary">Q837N7</name>
</gene>
<accession>A0A5K1JY33</accession>
<feature type="compositionally biased region" description="Basic and acidic residues" evidence="1">
    <location>
        <begin position="124"/>
        <end position="133"/>
    </location>
</feature>
<name>A0A5K1JY33_9APHY</name>
<dbReference type="EMBL" id="LR725984">
    <property type="protein sequence ID" value="VWO96878.1"/>
    <property type="molecule type" value="Genomic_DNA"/>
</dbReference>
<protein>
    <submittedName>
        <fullName evidence="3">DUF4097 domain-containing protein</fullName>
    </submittedName>
</protein>
<feature type="region of interest" description="Disordered" evidence="1">
    <location>
        <begin position="110"/>
        <end position="152"/>
    </location>
</feature>
<feature type="region of interest" description="Disordered" evidence="1">
    <location>
        <begin position="327"/>
        <end position="350"/>
    </location>
</feature>
<feature type="region of interest" description="Disordered" evidence="1">
    <location>
        <begin position="182"/>
        <end position="220"/>
    </location>
</feature>
<feature type="compositionally biased region" description="Basic residues" evidence="1">
    <location>
        <begin position="134"/>
        <end position="152"/>
    </location>
</feature>
<sequence>MSSLTSRLVAVEDDFSAAIIEGGAAITAFNERWDALLIDVDLAFSSSTGLDDETLSIIHTVSTRIAELADASIDLYTTCNLLTSELVSELDKSMSELTLVDTPTVLLSGLSRSHSQPPSFPHQKQVEEPVTKDGKRRRSSHHLCTPQHKRPRLQAAISPATGLFCPPSTITISEWSTLENFANSSSESPTAGPFPRKRRFSETESDSPPPSAGSTNRHVRPRLHAVSDTFATCPSIPLFAHEDRLAQPPVPQQRDEDANVLQTHTNDDLPTIGADADPFPTLIDSLLQSPVPCKQLPVDGTTCTPADFSFFNIDRWTPELSPISQLSLGLLDPSPSSDTRSSPPMTPPHLPVDDVESPTYHILPSTPEAHPFATNSDDDKLPLITPCIWTSDDDLGNSCLPWFVNRPEILGSNATIGSLLDLFNPLESDPWLSTPYLSYSVSRSQPISSAVCEIRA</sequence>
<evidence type="ECO:0000313" key="3">
    <source>
        <dbReference type="EMBL" id="VWO96878.1"/>
    </source>
</evidence>
<feature type="compositionally biased region" description="Low complexity" evidence="1">
    <location>
        <begin position="327"/>
        <end position="343"/>
    </location>
</feature>
<proteinExistence type="predicted"/>
<organism evidence="3">
    <name type="scientific">Ganoderma boninense</name>
    <dbReference type="NCBI Taxonomy" id="34458"/>
    <lineage>
        <taxon>Eukaryota</taxon>
        <taxon>Fungi</taxon>
        <taxon>Dikarya</taxon>
        <taxon>Basidiomycota</taxon>
        <taxon>Agaricomycotina</taxon>
        <taxon>Agaricomycetes</taxon>
        <taxon>Polyporales</taxon>
        <taxon>Polyporaceae</taxon>
        <taxon>Ganoderma</taxon>
    </lineage>
</organism>
<reference evidence="3" key="1">
    <citation type="submission" date="2019-10" db="EMBL/GenBank/DDBJ databases">
        <authorList>
            <person name="Nor Muhammad N."/>
        </authorList>
    </citation>
    <scope>NUCLEOTIDE SEQUENCE</scope>
</reference>
<dbReference type="Pfam" id="PF12731">
    <property type="entry name" value="Mating_N"/>
    <property type="match status" value="1"/>
</dbReference>
<dbReference type="InterPro" id="IPR024333">
    <property type="entry name" value="Mating-type_A-alpha/beta_1_N"/>
</dbReference>
<evidence type="ECO:0000256" key="1">
    <source>
        <dbReference type="SAM" id="MobiDB-lite"/>
    </source>
</evidence>